<dbReference type="PANTHER" id="PTHR24023:SF1082">
    <property type="entry name" value="COLLAGEN TRIPLE HELIX REPEAT"/>
    <property type="match status" value="1"/>
</dbReference>
<dbReference type="Proteomes" id="UP000197619">
    <property type="component" value="Unassembled WGS sequence"/>
</dbReference>
<dbReference type="InterPro" id="IPR008160">
    <property type="entry name" value="Collagen"/>
</dbReference>
<evidence type="ECO:0000256" key="3">
    <source>
        <dbReference type="SAM" id="MobiDB-lite"/>
    </source>
</evidence>
<evidence type="ECO:0000256" key="2">
    <source>
        <dbReference type="ARBA" id="ARBA00022530"/>
    </source>
</evidence>
<name>A0A218UMZ1_9PASE</name>
<organism evidence="4 5">
    <name type="scientific">Lonchura striata</name>
    <name type="common">white-rumped munia</name>
    <dbReference type="NCBI Taxonomy" id="40157"/>
    <lineage>
        <taxon>Eukaryota</taxon>
        <taxon>Metazoa</taxon>
        <taxon>Chordata</taxon>
        <taxon>Craniata</taxon>
        <taxon>Vertebrata</taxon>
        <taxon>Euteleostomi</taxon>
        <taxon>Archelosauria</taxon>
        <taxon>Archosauria</taxon>
        <taxon>Dinosauria</taxon>
        <taxon>Saurischia</taxon>
        <taxon>Theropoda</taxon>
        <taxon>Coelurosauria</taxon>
        <taxon>Aves</taxon>
        <taxon>Neognathae</taxon>
        <taxon>Neoaves</taxon>
        <taxon>Telluraves</taxon>
        <taxon>Australaves</taxon>
        <taxon>Passeriformes</taxon>
        <taxon>Passeroidea</taxon>
        <taxon>Estrildidae</taxon>
        <taxon>Estrildinae</taxon>
        <taxon>Lonchura</taxon>
    </lineage>
</organism>
<dbReference type="PANTHER" id="PTHR24023">
    <property type="entry name" value="COLLAGEN ALPHA"/>
    <property type="match status" value="1"/>
</dbReference>
<dbReference type="GO" id="GO:0031012">
    <property type="term" value="C:extracellular matrix"/>
    <property type="evidence" value="ECO:0007669"/>
    <property type="project" value="TreeGrafter"/>
</dbReference>
<accession>A0A218UMZ1</accession>
<protein>
    <submittedName>
        <fullName evidence="4">Collagen alpha-2(IV) chain</fullName>
    </submittedName>
</protein>
<proteinExistence type="predicted"/>
<feature type="compositionally biased region" description="Low complexity" evidence="3">
    <location>
        <begin position="8"/>
        <end position="17"/>
    </location>
</feature>
<dbReference type="AlphaFoldDB" id="A0A218UMZ1"/>
<dbReference type="GO" id="GO:0030020">
    <property type="term" value="F:extracellular matrix structural constituent conferring tensile strength"/>
    <property type="evidence" value="ECO:0007669"/>
    <property type="project" value="TreeGrafter"/>
</dbReference>
<comment type="subcellular location">
    <subcellularLocation>
        <location evidence="1">Secreted</location>
        <location evidence="1">Extracellular space</location>
        <location evidence="1">Extracellular matrix</location>
    </subcellularLocation>
</comment>
<keyword evidence="2" id="KW-0964">Secreted</keyword>
<feature type="compositionally biased region" description="Pro residues" evidence="3">
    <location>
        <begin position="53"/>
        <end position="80"/>
    </location>
</feature>
<dbReference type="InterPro" id="IPR050149">
    <property type="entry name" value="Collagen_superfamily"/>
</dbReference>
<evidence type="ECO:0000313" key="5">
    <source>
        <dbReference type="Proteomes" id="UP000197619"/>
    </source>
</evidence>
<dbReference type="GO" id="GO:0030198">
    <property type="term" value="P:extracellular matrix organization"/>
    <property type="evidence" value="ECO:0007669"/>
    <property type="project" value="TreeGrafter"/>
</dbReference>
<reference evidence="4 5" key="1">
    <citation type="submission" date="2017-05" db="EMBL/GenBank/DDBJ databases">
        <title>Genome of assembly of the Bengalese finch, Lonchura striata domestica.</title>
        <authorList>
            <person name="Colquitt B.M."/>
            <person name="Brainard M.S."/>
        </authorList>
    </citation>
    <scope>NUCLEOTIDE SEQUENCE [LARGE SCALE GENOMIC DNA]</scope>
    <source>
        <strain evidence="4">White83orange57</strain>
    </source>
</reference>
<feature type="compositionally biased region" description="Low complexity" evidence="3">
    <location>
        <begin position="38"/>
        <end position="52"/>
    </location>
</feature>
<sequence length="216" mass="20823">MPGPPGYPGHDGPQGAPGREGKPGPPGPPGAVGPPGFPGAEGLPGSPGSAGPDGPPGAPGLPGPQGPPGMPGHEGPPGPPGSASLPGKPGLRGEPGFPGPKVRGSQPSLSWGTGPWGGMGYLGSPAPSPALGEQPHSPALRVLQGCPGTTPVLPLRGPGNTGAPLHTHHPVPSALRVRRASMGCQACQGALAGPESQAPRACPVPWGHQDHQGTTG</sequence>
<dbReference type="GO" id="GO:0005615">
    <property type="term" value="C:extracellular space"/>
    <property type="evidence" value="ECO:0007669"/>
    <property type="project" value="TreeGrafter"/>
</dbReference>
<feature type="compositionally biased region" description="Pro residues" evidence="3">
    <location>
        <begin position="23"/>
        <end position="37"/>
    </location>
</feature>
<evidence type="ECO:0000256" key="1">
    <source>
        <dbReference type="ARBA" id="ARBA00004498"/>
    </source>
</evidence>
<dbReference type="GO" id="GO:0005581">
    <property type="term" value="C:collagen trimer"/>
    <property type="evidence" value="ECO:0007669"/>
    <property type="project" value="UniProtKB-KW"/>
</dbReference>
<keyword evidence="2" id="KW-0272">Extracellular matrix</keyword>
<keyword evidence="5" id="KW-1185">Reference proteome</keyword>
<feature type="region of interest" description="Disordered" evidence="3">
    <location>
        <begin position="1"/>
        <end position="138"/>
    </location>
</feature>
<keyword evidence="4" id="KW-0176">Collagen</keyword>
<evidence type="ECO:0000313" key="4">
    <source>
        <dbReference type="EMBL" id="OWK54810.1"/>
    </source>
</evidence>
<comment type="caution">
    <text evidence="4">The sequence shown here is derived from an EMBL/GenBank/DDBJ whole genome shotgun (WGS) entry which is preliminary data.</text>
</comment>
<dbReference type="EMBL" id="MUZQ01000226">
    <property type="protein sequence ID" value="OWK54810.1"/>
    <property type="molecule type" value="Genomic_DNA"/>
</dbReference>
<gene>
    <name evidence="4" type="primary">CO4A2_0</name>
    <name evidence="4" type="ORF">RLOC_00010755</name>
</gene>
<dbReference type="Pfam" id="PF01391">
    <property type="entry name" value="Collagen"/>
    <property type="match status" value="1"/>
</dbReference>
<feature type="region of interest" description="Disordered" evidence="3">
    <location>
        <begin position="193"/>
        <end position="216"/>
    </location>
</feature>